<dbReference type="GO" id="GO:0016491">
    <property type="term" value="F:oxidoreductase activity"/>
    <property type="evidence" value="ECO:0007669"/>
    <property type="project" value="UniProtKB-KW"/>
</dbReference>
<evidence type="ECO:0000256" key="2">
    <source>
        <dbReference type="ARBA" id="ARBA00022723"/>
    </source>
</evidence>
<dbReference type="AlphaFoldDB" id="A0A7J7BXX8"/>
<dbReference type="InterPro" id="IPR044861">
    <property type="entry name" value="IPNS-like_FE2OG_OXY"/>
</dbReference>
<evidence type="ECO:0000256" key="3">
    <source>
        <dbReference type="ARBA" id="ARBA00022896"/>
    </source>
</evidence>
<dbReference type="GO" id="GO:0046872">
    <property type="term" value="F:metal ion binding"/>
    <property type="evidence" value="ECO:0007669"/>
    <property type="project" value="UniProtKB-KW"/>
</dbReference>
<keyword evidence="4 5" id="KW-0408">Iron</keyword>
<evidence type="ECO:0000256" key="1">
    <source>
        <dbReference type="ARBA" id="ARBA00008056"/>
    </source>
</evidence>
<comment type="caution">
    <text evidence="7">The sequence shown here is derived from an EMBL/GenBank/DDBJ whole genome shotgun (WGS) entry which is preliminary data.</text>
</comment>
<dbReference type="InterPro" id="IPR050295">
    <property type="entry name" value="Plant_2OG-oxidoreductases"/>
</dbReference>
<proteinExistence type="inferred from homology"/>
<keyword evidence="2 5" id="KW-0479">Metal-binding</keyword>
<evidence type="ECO:0000256" key="5">
    <source>
        <dbReference type="RuleBase" id="RU003682"/>
    </source>
</evidence>
<dbReference type="EMBL" id="JAAARO010000022">
    <property type="protein sequence ID" value="KAF5726721.1"/>
    <property type="molecule type" value="Genomic_DNA"/>
</dbReference>
<accession>A0A7J7BXX8</accession>
<reference evidence="7 8" key="1">
    <citation type="journal article" date="2020" name="Nat. Commun.">
        <title>Genome of Tripterygium wilfordii and identification of cytochrome P450 involved in triptolide biosynthesis.</title>
        <authorList>
            <person name="Tu L."/>
            <person name="Su P."/>
            <person name="Zhang Z."/>
            <person name="Gao L."/>
            <person name="Wang J."/>
            <person name="Hu T."/>
            <person name="Zhou J."/>
            <person name="Zhang Y."/>
            <person name="Zhao Y."/>
            <person name="Liu Y."/>
            <person name="Song Y."/>
            <person name="Tong Y."/>
            <person name="Lu Y."/>
            <person name="Yang J."/>
            <person name="Xu C."/>
            <person name="Jia M."/>
            <person name="Peters R.J."/>
            <person name="Huang L."/>
            <person name="Gao W."/>
        </authorList>
    </citation>
    <scope>NUCLEOTIDE SEQUENCE [LARGE SCALE GENOMIC DNA]</scope>
    <source>
        <strain evidence="8">cv. XIE 37</strain>
        <tissue evidence="7">Leaf</tissue>
    </source>
</reference>
<dbReference type="SUPFAM" id="SSF51197">
    <property type="entry name" value="Clavaminate synthase-like"/>
    <property type="match status" value="1"/>
</dbReference>
<sequence>MESTSFQLSTKFILPEDKRPQLSKASTLHTIPIIDMNQEPSLLVQNLSQACEEYGFFQIINHGVPNELCQKMMTTLSEFFALSSQEKAQFFTTDLTKQVKLFNYYLKLDTQEKVTMWSESFAHPWHPLEDIIHLLPENPLQYREVFAAYAKEMRVLMRKLLRFVSQGLGLEMDCLEKILGLEPALNYQANHYPPCPDPELTLGLPAHTDIVALTILLQSEGVTGLQVIKDGNWVSVDPVPNAFVINLGDQIQVLSNGRYKSVHHRAMTNNRQSRISVAMFYRPNSDVVIGPIEDMIDDEHPPLYRNYYIWEFMEEFRRQEGTRRRVKETFELRH</sequence>
<dbReference type="InterPro" id="IPR027443">
    <property type="entry name" value="IPNS-like_sf"/>
</dbReference>
<protein>
    <submittedName>
        <fullName evidence="7">2-oxoglutarate and Fe(II)-dependent oxygenase superfamily protein</fullName>
    </submittedName>
</protein>
<evidence type="ECO:0000313" key="8">
    <source>
        <dbReference type="Proteomes" id="UP000593562"/>
    </source>
</evidence>
<dbReference type="InterPro" id="IPR026992">
    <property type="entry name" value="DIOX_N"/>
</dbReference>
<keyword evidence="8" id="KW-1185">Reference proteome</keyword>
<gene>
    <name evidence="7" type="ORF">HS088_TW22G00403</name>
</gene>
<dbReference type="GO" id="GO:0031418">
    <property type="term" value="F:L-ascorbic acid binding"/>
    <property type="evidence" value="ECO:0007669"/>
    <property type="project" value="UniProtKB-KW"/>
</dbReference>
<dbReference type="Pfam" id="PF14226">
    <property type="entry name" value="DIOX_N"/>
    <property type="match status" value="1"/>
</dbReference>
<evidence type="ECO:0000313" key="7">
    <source>
        <dbReference type="EMBL" id="KAF5726721.1"/>
    </source>
</evidence>
<dbReference type="InParanoid" id="A0A7J7BXX8"/>
<feature type="domain" description="Fe2OG dioxygenase" evidence="6">
    <location>
        <begin position="180"/>
        <end position="283"/>
    </location>
</feature>
<dbReference type="PROSITE" id="PS51471">
    <property type="entry name" value="FE2OG_OXY"/>
    <property type="match status" value="1"/>
</dbReference>
<organism evidence="7 8">
    <name type="scientific">Tripterygium wilfordii</name>
    <name type="common">Thunder God vine</name>
    <dbReference type="NCBI Taxonomy" id="458696"/>
    <lineage>
        <taxon>Eukaryota</taxon>
        <taxon>Viridiplantae</taxon>
        <taxon>Streptophyta</taxon>
        <taxon>Embryophyta</taxon>
        <taxon>Tracheophyta</taxon>
        <taxon>Spermatophyta</taxon>
        <taxon>Magnoliopsida</taxon>
        <taxon>eudicotyledons</taxon>
        <taxon>Gunneridae</taxon>
        <taxon>Pentapetalae</taxon>
        <taxon>rosids</taxon>
        <taxon>fabids</taxon>
        <taxon>Celastrales</taxon>
        <taxon>Celastraceae</taxon>
        <taxon>Tripterygium</taxon>
    </lineage>
</organism>
<evidence type="ECO:0000259" key="6">
    <source>
        <dbReference type="PROSITE" id="PS51471"/>
    </source>
</evidence>
<dbReference type="PANTHER" id="PTHR47991">
    <property type="entry name" value="OXOGLUTARATE/IRON-DEPENDENT DIOXYGENASE"/>
    <property type="match status" value="1"/>
</dbReference>
<name>A0A7J7BXX8_TRIWF</name>
<keyword evidence="5" id="KW-0560">Oxidoreductase</keyword>
<dbReference type="Pfam" id="PF03171">
    <property type="entry name" value="2OG-FeII_Oxy"/>
    <property type="match status" value="1"/>
</dbReference>
<keyword evidence="3" id="KW-0847">Vitamin C</keyword>
<dbReference type="OrthoDB" id="288590at2759"/>
<evidence type="ECO:0000256" key="4">
    <source>
        <dbReference type="ARBA" id="ARBA00023004"/>
    </source>
</evidence>
<dbReference type="Proteomes" id="UP000593562">
    <property type="component" value="Unassembled WGS sequence"/>
</dbReference>
<dbReference type="InterPro" id="IPR005123">
    <property type="entry name" value="Oxoglu/Fe-dep_dioxygenase_dom"/>
</dbReference>
<comment type="similarity">
    <text evidence="1 5">Belongs to the iron/ascorbate-dependent oxidoreductase family.</text>
</comment>
<dbReference type="Gene3D" id="2.60.120.330">
    <property type="entry name" value="B-lactam Antibiotic, Isopenicillin N Synthase, Chain"/>
    <property type="match status" value="1"/>
</dbReference>